<reference evidence="4 5" key="1">
    <citation type="submission" date="2019-03" db="EMBL/GenBank/DDBJ databases">
        <authorList>
            <person name="Nijsse B."/>
        </authorList>
    </citation>
    <scope>NUCLEOTIDE SEQUENCE [LARGE SCALE GENOMIC DNA]</scope>
    <source>
        <strain evidence="4">Desulfoluna butyratoxydans MSL71</strain>
    </source>
</reference>
<dbReference type="InterPro" id="IPR051796">
    <property type="entry name" value="ISF_SsuE-like"/>
</dbReference>
<feature type="domain" description="NADPH-dependent FMN reductase-like" evidence="3">
    <location>
        <begin position="1"/>
        <end position="103"/>
    </location>
</feature>
<dbReference type="InterPro" id="IPR005025">
    <property type="entry name" value="FMN_Rdtase-like_dom"/>
</dbReference>
<protein>
    <submittedName>
        <fullName evidence="4">Nadph-dependent fmn reductase-like</fullName>
    </submittedName>
</protein>
<name>A0A4U8YRX9_9BACT</name>
<accession>A0A4U8YRX9</accession>
<dbReference type="PANTHER" id="PTHR43278">
    <property type="entry name" value="NAD(P)H-DEPENDENT FMN-CONTAINING OXIDOREDUCTASE YWQN-RELATED"/>
    <property type="match status" value="1"/>
</dbReference>
<keyword evidence="1" id="KW-0285">Flavoprotein</keyword>
<dbReference type="SUPFAM" id="SSF52218">
    <property type="entry name" value="Flavoproteins"/>
    <property type="match status" value="1"/>
</dbReference>
<dbReference type="InterPro" id="IPR029039">
    <property type="entry name" value="Flavoprotein-like_sf"/>
</dbReference>
<dbReference type="AlphaFoldDB" id="A0A4U8YRX9"/>
<evidence type="ECO:0000259" key="3">
    <source>
        <dbReference type="Pfam" id="PF03358"/>
    </source>
</evidence>
<evidence type="ECO:0000256" key="2">
    <source>
        <dbReference type="ARBA" id="ARBA00022643"/>
    </source>
</evidence>
<evidence type="ECO:0000256" key="1">
    <source>
        <dbReference type="ARBA" id="ARBA00022630"/>
    </source>
</evidence>
<dbReference type="Pfam" id="PF03358">
    <property type="entry name" value="FMN_red"/>
    <property type="match status" value="1"/>
</dbReference>
<evidence type="ECO:0000313" key="5">
    <source>
        <dbReference type="Proteomes" id="UP000507962"/>
    </source>
</evidence>
<keyword evidence="2" id="KW-0288">FMN</keyword>
<organism evidence="4 5">
    <name type="scientific">Desulfoluna butyratoxydans</name>
    <dbReference type="NCBI Taxonomy" id="231438"/>
    <lineage>
        <taxon>Bacteria</taxon>
        <taxon>Pseudomonadati</taxon>
        <taxon>Thermodesulfobacteriota</taxon>
        <taxon>Desulfobacteria</taxon>
        <taxon>Desulfobacterales</taxon>
        <taxon>Desulfolunaceae</taxon>
        <taxon>Desulfoluna</taxon>
    </lineage>
</organism>
<dbReference type="PANTHER" id="PTHR43278:SF2">
    <property type="entry name" value="IRON-SULFUR FLAVOPROTEIN"/>
    <property type="match status" value="1"/>
</dbReference>
<evidence type="ECO:0000313" key="4">
    <source>
        <dbReference type="EMBL" id="VFQ47145.1"/>
    </source>
</evidence>
<dbReference type="GO" id="GO:0016491">
    <property type="term" value="F:oxidoreductase activity"/>
    <property type="evidence" value="ECO:0007669"/>
    <property type="project" value="InterPro"/>
</dbReference>
<dbReference type="Proteomes" id="UP000507962">
    <property type="component" value="Unassembled WGS sequence"/>
</dbReference>
<gene>
    <name evidence="4" type="ORF">MSL71_48310</name>
</gene>
<proteinExistence type="predicted"/>
<dbReference type="Gene3D" id="3.40.50.360">
    <property type="match status" value="1"/>
</dbReference>
<dbReference type="EMBL" id="CAADHO010000014">
    <property type="protein sequence ID" value="VFQ47145.1"/>
    <property type="molecule type" value="Genomic_DNA"/>
</dbReference>
<dbReference type="RefSeq" id="WP_180146392.1">
    <property type="nucleotide sequence ID" value="NZ_CAADHO010000014.1"/>
</dbReference>
<keyword evidence="5" id="KW-1185">Reference proteome</keyword>
<sequence>MKILAVNGSPTTNKGMTHLMLNLFLEGAAEAGAEVERFNVVDKKIRYCDGCFNCWVRTPGECIHKDDMPAILEQVAAADVLILATPLYVDGMTAQMKTFTDRIIPLVEPEFEMVDGHYRHKSRISKIPSLFLMSVCGFWEMDNFDGLVDHVKRICKNFQAEYAGELLRPNSYVLAMEELLPKEVPAIHEAIRQAGREFVKDGKISEETMAAAVAQPIPKEPALQGSNMFWGECRKQKKFLFHHREQTA</sequence>